<dbReference type="Gene3D" id="3.40.50.2000">
    <property type="entry name" value="Glycogen Phosphorylase B"/>
    <property type="match status" value="1"/>
</dbReference>
<proteinExistence type="predicted"/>
<dbReference type="GO" id="GO:0016757">
    <property type="term" value="F:glycosyltransferase activity"/>
    <property type="evidence" value="ECO:0007669"/>
    <property type="project" value="InterPro"/>
</dbReference>
<keyword evidence="2" id="KW-0808">Transferase</keyword>
<accession>C7DGY8</accession>
<dbReference type="PANTHER" id="PTHR45947:SF3">
    <property type="entry name" value="SULFOQUINOVOSYL TRANSFERASE SQD2"/>
    <property type="match status" value="1"/>
</dbReference>
<protein>
    <submittedName>
        <fullName evidence="2">Glycosyl transferase group 1</fullName>
    </submittedName>
</protein>
<dbReference type="PANTHER" id="PTHR45947">
    <property type="entry name" value="SULFOQUINOVOSYL TRANSFERASE SQD2"/>
    <property type="match status" value="1"/>
</dbReference>
<dbReference type="Proteomes" id="UP000332487">
    <property type="component" value="Unassembled WGS sequence"/>
</dbReference>
<evidence type="ECO:0000313" key="2">
    <source>
        <dbReference type="EMBL" id="EET89890.1"/>
    </source>
</evidence>
<keyword evidence="3" id="KW-1185">Reference proteome</keyword>
<dbReference type="SUPFAM" id="SSF53756">
    <property type="entry name" value="UDP-Glycosyltransferase/glycogen phosphorylase"/>
    <property type="match status" value="1"/>
</dbReference>
<sequence length="234" mass="27055">KKLKQVFINLQKAIRVQNRLDEKKLISMGYKGKIYNIPPFINIPKKTSSTKSERFIALSVSRLSIKHKGIDLLCEVIEKTLNKTDKIIFYIVGSGDDGETLIRNLENKYPKNVKWFGFIDETILYKIYQRSNLFISTSRGENFGINVGEAQISGLPTIAFDVMGSQDIITNKIQGELIKPFDVNKFSNSIIKFYDFYNKNEAGYKNLKKKISDISIKRYNYKLIIKLLIKMFID</sequence>
<reference evidence="2 3" key="1">
    <citation type="journal article" date="2009" name="Genome Biol.">
        <title>Community-wide analysis of microbial genome sequence signatures.</title>
        <authorList>
            <person name="Dick G.J."/>
            <person name="Andersson A.F."/>
            <person name="Baker B.J."/>
            <person name="Simmons S.L."/>
            <person name="Thomas B.C."/>
            <person name="Yelton A.P."/>
            <person name="Banfield J.F."/>
        </authorList>
    </citation>
    <scope>NUCLEOTIDE SEQUENCE [LARGE SCALE GENOMIC DNA]</scope>
    <source>
        <strain evidence="2">ARMAN-2</strain>
    </source>
</reference>
<feature type="non-terminal residue" evidence="2">
    <location>
        <position position="1"/>
    </location>
</feature>
<feature type="domain" description="Glycosyl transferase family 1" evidence="1">
    <location>
        <begin position="48"/>
        <end position="207"/>
    </location>
</feature>
<dbReference type="CDD" id="cd03801">
    <property type="entry name" value="GT4_PimA-like"/>
    <property type="match status" value="1"/>
</dbReference>
<dbReference type="InterPro" id="IPR001296">
    <property type="entry name" value="Glyco_trans_1"/>
</dbReference>
<evidence type="ECO:0000259" key="1">
    <source>
        <dbReference type="Pfam" id="PF00534"/>
    </source>
</evidence>
<name>C7DGY8_MICA2</name>
<reference evidence="2 3" key="2">
    <citation type="journal article" date="2010" name="Proc. Natl. Acad. Sci. U.S.A.">
        <title>Enigmatic, ultrasmall, uncultivated Archaea.</title>
        <authorList>
            <person name="Baker B.J."/>
            <person name="Comolli L.R."/>
            <person name="Dick G.J."/>
            <person name="Hauser L.J."/>
            <person name="Hyatt D."/>
            <person name="Dill B.D."/>
            <person name="Land M.L."/>
            <person name="Verberkmoes N.C."/>
            <person name="Hettich R.L."/>
            <person name="Banfield J.F."/>
        </authorList>
    </citation>
    <scope>NUCLEOTIDE SEQUENCE [LARGE SCALE GENOMIC DNA]</scope>
    <source>
        <strain evidence="2">ARMAN-2</strain>
    </source>
</reference>
<evidence type="ECO:0000313" key="3">
    <source>
        <dbReference type="Proteomes" id="UP000332487"/>
    </source>
</evidence>
<dbReference type="AlphaFoldDB" id="C7DGY8"/>
<dbReference type="Pfam" id="PF00534">
    <property type="entry name" value="Glycos_transf_1"/>
    <property type="match status" value="1"/>
</dbReference>
<organism evidence="2 3">
    <name type="scientific">Candidatus Micrarchaeum acidiphilum ARMAN-2</name>
    <dbReference type="NCBI Taxonomy" id="425595"/>
    <lineage>
        <taxon>Archaea</taxon>
        <taxon>Candidatus Micrarchaeota</taxon>
        <taxon>Candidatus Micrarchaeia</taxon>
        <taxon>Candidatus Micrarchaeales</taxon>
        <taxon>Candidatus Micrarchaeaceae</taxon>
        <taxon>Candidatus Micrarchaeum</taxon>
    </lineage>
</organism>
<dbReference type="InterPro" id="IPR050194">
    <property type="entry name" value="Glycosyltransferase_grp1"/>
</dbReference>
<dbReference type="EMBL" id="GG697240">
    <property type="protein sequence ID" value="EET89890.1"/>
    <property type="molecule type" value="Genomic_DNA"/>
</dbReference>
<gene>
    <name evidence="2" type="ORF">UNLARM2_0335</name>
</gene>